<organism evidence="9 10">
    <name type="scientific">Andreprevotia lacus DSM 23236</name>
    <dbReference type="NCBI Taxonomy" id="1121001"/>
    <lineage>
        <taxon>Bacteria</taxon>
        <taxon>Pseudomonadati</taxon>
        <taxon>Pseudomonadota</taxon>
        <taxon>Betaproteobacteria</taxon>
        <taxon>Neisseriales</taxon>
        <taxon>Chitinibacteraceae</taxon>
        <taxon>Andreprevotia</taxon>
    </lineage>
</organism>
<evidence type="ECO:0000256" key="2">
    <source>
        <dbReference type="ARBA" id="ARBA00022676"/>
    </source>
</evidence>
<feature type="transmembrane region" description="Helical" evidence="7">
    <location>
        <begin position="214"/>
        <end position="245"/>
    </location>
</feature>
<evidence type="ECO:0000256" key="3">
    <source>
        <dbReference type="ARBA" id="ARBA00022679"/>
    </source>
</evidence>
<reference evidence="9 10" key="1">
    <citation type="submission" date="2017-04" db="EMBL/GenBank/DDBJ databases">
        <authorList>
            <person name="Afonso C.L."/>
            <person name="Miller P.J."/>
            <person name="Scott M.A."/>
            <person name="Spackman E."/>
            <person name="Goraichik I."/>
            <person name="Dimitrov K.M."/>
            <person name="Suarez D.L."/>
            <person name="Swayne D.E."/>
        </authorList>
    </citation>
    <scope>NUCLEOTIDE SEQUENCE [LARGE SCALE GENOMIC DNA]</scope>
    <source>
        <strain evidence="9 10">DSM 23236</strain>
    </source>
</reference>
<evidence type="ECO:0000256" key="4">
    <source>
        <dbReference type="ARBA" id="ARBA00022692"/>
    </source>
</evidence>
<protein>
    <submittedName>
        <fullName evidence="9">Dolichol-phosphate mannosyltransferase</fullName>
    </submittedName>
</protein>
<gene>
    <name evidence="9" type="ORF">SAMN02745857_02510</name>
</gene>
<evidence type="ECO:0000256" key="1">
    <source>
        <dbReference type="ARBA" id="ARBA00004141"/>
    </source>
</evidence>
<dbReference type="Pfam" id="PF00535">
    <property type="entry name" value="Glycos_transf_2"/>
    <property type="match status" value="1"/>
</dbReference>
<dbReference type="EMBL" id="FWXD01000014">
    <property type="protein sequence ID" value="SMC26510.1"/>
    <property type="molecule type" value="Genomic_DNA"/>
</dbReference>
<accession>A0A1W1XR96</accession>
<dbReference type="OrthoDB" id="9811884at2"/>
<dbReference type="RefSeq" id="WP_139798817.1">
    <property type="nucleotide sequence ID" value="NZ_FWXD01000014.1"/>
</dbReference>
<dbReference type="PANTHER" id="PTHR48090:SF1">
    <property type="entry name" value="PROPHAGE BACTOPRENOL GLUCOSYL TRANSFERASE HOMOLOG"/>
    <property type="match status" value="1"/>
</dbReference>
<dbReference type="Proteomes" id="UP000192761">
    <property type="component" value="Unassembled WGS sequence"/>
</dbReference>
<keyword evidence="2 9" id="KW-0328">Glycosyltransferase</keyword>
<keyword evidence="6 7" id="KW-0472">Membrane</keyword>
<dbReference type="GO" id="GO:0016757">
    <property type="term" value="F:glycosyltransferase activity"/>
    <property type="evidence" value="ECO:0007669"/>
    <property type="project" value="UniProtKB-KW"/>
</dbReference>
<keyword evidence="4 7" id="KW-0812">Transmembrane</keyword>
<evidence type="ECO:0000256" key="6">
    <source>
        <dbReference type="ARBA" id="ARBA00023136"/>
    </source>
</evidence>
<dbReference type="SUPFAM" id="SSF53448">
    <property type="entry name" value="Nucleotide-diphospho-sugar transferases"/>
    <property type="match status" value="1"/>
</dbReference>
<evidence type="ECO:0000259" key="8">
    <source>
        <dbReference type="Pfam" id="PF00535"/>
    </source>
</evidence>
<dbReference type="InterPro" id="IPR001173">
    <property type="entry name" value="Glyco_trans_2-like"/>
</dbReference>
<sequence>MGRLISIVMPVYHEGPHIEASVRTVHALLNEHAIEHEFVLIDDGSRDNSWEALQQLSHDLPGIHALRLSRNFGKEAALCAGLERAGGDAVVVMDSDLQHPPSCIPEMVKLWREGWDVVEGVKASRGRESGTYKLGAHAFYKLFHKLSGFDLRGASDFKLMDRRAVEAWQSLKERDTFFRGMSAWVGFKRYRLPFEVAPRTEGVTKWSPWKLGKLFISAITSFSALPLQMVTVLGGLFFVASLAIALQTLYMKFSGHAFSGFTTVILLQLIIGSSLMFSLGIIGTYLARIYDEVKGRPRYLVSEEAHSSSTD</sequence>
<name>A0A1W1XR96_9NEIS</name>
<dbReference type="Gene3D" id="3.90.550.10">
    <property type="entry name" value="Spore Coat Polysaccharide Biosynthesis Protein SpsA, Chain A"/>
    <property type="match status" value="1"/>
</dbReference>
<keyword evidence="3 9" id="KW-0808">Transferase</keyword>
<dbReference type="AlphaFoldDB" id="A0A1W1XR96"/>
<dbReference type="CDD" id="cd04187">
    <property type="entry name" value="DPM1_like_bac"/>
    <property type="match status" value="1"/>
</dbReference>
<dbReference type="STRING" id="1121001.SAMN02745857_02510"/>
<comment type="subcellular location">
    <subcellularLocation>
        <location evidence="1">Membrane</location>
        <topology evidence="1">Multi-pass membrane protein</topology>
    </subcellularLocation>
</comment>
<keyword evidence="5 7" id="KW-1133">Transmembrane helix</keyword>
<keyword evidence="10" id="KW-1185">Reference proteome</keyword>
<dbReference type="GO" id="GO:0005886">
    <property type="term" value="C:plasma membrane"/>
    <property type="evidence" value="ECO:0007669"/>
    <property type="project" value="TreeGrafter"/>
</dbReference>
<proteinExistence type="predicted"/>
<dbReference type="PANTHER" id="PTHR48090">
    <property type="entry name" value="UNDECAPRENYL-PHOSPHATE 4-DEOXY-4-FORMAMIDO-L-ARABINOSE TRANSFERASE-RELATED"/>
    <property type="match status" value="1"/>
</dbReference>
<evidence type="ECO:0000256" key="7">
    <source>
        <dbReference type="SAM" id="Phobius"/>
    </source>
</evidence>
<feature type="transmembrane region" description="Helical" evidence="7">
    <location>
        <begin position="265"/>
        <end position="287"/>
    </location>
</feature>
<evidence type="ECO:0000313" key="10">
    <source>
        <dbReference type="Proteomes" id="UP000192761"/>
    </source>
</evidence>
<evidence type="ECO:0000256" key="5">
    <source>
        <dbReference type="ARBA" id="ARBA00022989"/>
    </source>
</evidence>
<feature type="domain" description="Glycosyltransferase 2-like" evidence="8">
    <location>
        <begin position="6"/>
        <end position="145"/>
    </location>
</feature>
<dbReference type="InterPro" id="IPR029044">
    <property type="entry name" value="Nucleotide-diphossugar_trans"/>
</dbReference>
<evidence type="ECO:0000313" key="9">
    <source>
        <dbReference type="EMBL" id="SMC26510.1"/>
    </source>
</evidence>
<dbReference type="InterPro" id="IPR050256">
    <property type="entry name" value="Glycosyltransferase_2"/>
</dbReference>